<evidence type="ECO:0000313" key="3">
    <source>
        <dbReference type="Proteomes" id="UP000242381"/>
    </source>
</evidence>
<dbReference type="AlphaFoldDB" id="A0A1X0RPL7"/>
<keyword evidence="1" id="KW-0812">Transmembrane</keyword>
<feature type="transmembrane region" description="Helical" evidence="1">
    <location>
        <begin position="21"/>
        <end position="44"/>
    </location>
</feature>
<gene>
    <name evidence="2" type="ORF">BCV71DRAFT_277108</name>
</gene>
<evidence type="ECO:0000256" key="1">
    <source>
        <dbReference type="SAM" id="Phobius"/>
    </source>
</evidence>
<keyword evidence="1" id="KW-1133">Transmembrane helix</keyword>
<organism evidence="2 3">
    <name type="scientific">Rhizopus microsporus</name>
    <dbReference type="NCBI Taxonomy" id="58291"/>
    <lineage>
        <taxon>Eukaryota</taxon>
        <taxon>Fungi</taxon>
        <taxon>Fungi incertae sedis</taxon>
        <taxon>Mucoromycota</taxon>
        <taxon>Mucoromycotina</taxon>
        <taxon>Mucoromycetes</taxon>
        <taxon>Mucorales</taxon>
        <taxon>Mucorineae</taxon>
        <taxon>Rhizopodaceae</taxon>
        <taxon>Rhizopus</taxon>
    </lineage>
</organism>
<reference evidence="2 3" key="1">
    <citation type="journal article" date="2016" name="Proc. Natl. Acad. Sci. U.S.A.">
        <title>Lipid metabolic changes in an early divergent fungus govern the establishment of a mutualistic symbiosis with endobacteria.</title>
        <authorList>
            <person name="Lastovetsky O.A."/>
            <person name="Gaspar M.L."/>
            <person name="Mondo S.J."/>
            <person name="LaButti K.M."/>
            <person name="Sandor L."/>
            <person name="Grigoriev I.V."/>
            <person name="Henry S.A."/>
            <person name="Pawlowska T.E."/>
        </authorList>
    </citation>
    <scope>NUCLEOTIDE SEQUENCE [LARGE SCALE GENOMIC DNA]</scope>
    <source>
        <strain evidence="2 3">ATCC 11559</strain>
    </source>
</reference>
<keyword evidence="1" id="KW-0472">Membrane</keyword>
<accession>A0A1X0RPL7</accession>
<evidence type="ECO:0000313" key="2">
    <source>
        <dbReference type="EMBL" id="ORE13904.1"/>
    </source>
</evidence>
<protein>
    <submittedName>
        <fullName evidence="2">Uncharacterized protein</fullName>
    </submittedName>
</protein>
<name>A0A1X0RPL7_RHIZD</name>
<feature type="transmembrane region" description="Helical" evidence="1">
    <location>
        <begin position="64"/>
        <end position="82"/>
    </location>
</feature>
<dbReference type="EMBL" id="KV921503">
    <property type="protein sequence ID" value="ORE13904.1"/>
    <property type="molecule type" value="Genomic_DNA"/>
</dbReference>
<proteinExistence type="predicted"/>
<dbReference type="Proteomes" id="UP000242381">
    <property type="component" value="Unassembled WGS sequence"/>
</dbReference>
<sequence length="123" mass="14047">MSLLLSIPHRIPSLYMQMSTNMWLLNFNSVLLIFFFVSIFRYFIYCGISLLVKPNKYAKCEQDVFFFGLVPVTLSVAHRFAVTLFDIQQSKPGTICTVSGKSKFQSGLQAELDTAKVEIHKLK</sequence>